<name>A0ACB0XYD2_MELEN</name>
<comment type="caution">
    <text evidence="1">The sequence shown here is derived from an EMBL/GenBank/DDBJ whole genome shotgun (WGS) entry which is preliminary data.</text>
</comment>
<organism evidence="1 2">
    <name type="scientific">Meloidogyne enterolobii</name>
    <name type="common">Root-knot nematode worm</name>
    <name type="synonym">Meloidogyne mayaguensis</name>
    <dbReference type="NCBI Taxonomy" id="390850"/>
    <lineage>
        <taxon>Eukaryota</taxon>
        <taxon>Metazoa</taxon>
        <taxon>Ecdysozoa</taxon>
        <taxon>Nematoda</taxon>
        <taxon>Chromadorea</taxon>
        <taxon>Rhabditida</taxon>
        <taxon>Tylenchina</taxon>
        <taxon>Tylenchomorpha</taxon>
        <taxon>Tylenchoidea</taxon>
        <taxon>Meloidogynidae</taxon>
        <taxon>Meloidogyninae</taxon>
        <taxon>Meloidogyne</taxon>
    </lineage>
</organism>
<reference evidence="1" key="1">
    <citation type="submission" date="2023-11" db="EMBL/GenBank/DDBJ databases">
        <authorList>
            <person name="Poullet M."/>
        </authorList>
    </citation>
    <scope>NUCLEOTIDE SEQUENCE</scope>
    <source>
        <strain evidence="1">E1834</strain>
    </source>
</reference>
<evidence type="ECO:0000313" key="2">
    <source>
        <dbReference type="Proteomes" id="UP001497535"/>
    </source>
</evidence>
<protein>
    <submittedName>
        <fullName evidence="1">Uncharacterized protein</fullName>
    </submittedName>
</protein>
<sequence length="438" mass="48282">MSSYSASNSIFSLSFLFSKNCLQVMLCSQTISCVRTFCASKAISSHYDIVIVGGGLVGSAMACAIGKKSSLSSKKILLLDSLKTVQPKVREEDWYSNRVSAIAPSSVELFENLNVWKQISVKAQPVTSLYIQDGCSESRISFKQSKPSSPVAYIVENWRIVDALHQCLRESLNIDWKQETSFCELSLPENLDEIVVLKLDSGEVVESSLLNDIKNTIAWQRFMPTGPIGILPLNEKLSSLAWTTSTSEAKRLLELPNEEFVKELNGALVDHSGHNKIIDGPLNCFSSILNSIPFLTSSENFVFPTILSLPNNDRAAFPLSLIHAHDYIGNRLALIGDAAHRIHPMAGLGVNLGWSDVVNLTNTLEIAVKEGGDLGSLIYLKNFDAKSQRKNVPIMTAIDFLNSLFSTNFLPSVFVRSVGVNLLDRLWPAKDLMVQYTS</sequence>
<evidence type="ECO:0000313" key="1">
    <source>
        <dbReference type="EMBL" id="CAK5023432.1"/>
    </source>
</evidence>
<dbReference type="Proteomes" id="UP001497535">
    <property type="component" value="Unassembled WGS sequence"/>
</dbReference>
<proteinExistence type="predicted"/>
<dbReference type="EMBL" id="CAVMJV010000004">
    <property type="protein sequence ID" value="CAK5023432.1"/>
    <property type="molecule type" value="Genomic_DNA"/>
</dbReference>
<gene>
    <name evidence="1" type="ORF">MENTE1834_LOCUS5193</name>
</gene>
<accession>A0ACB0XYD2</accession>
<keyword evidence="2" id="KW-1185">Reference proteome</keyword>